<sequence>MQISPPSHNSSDSPRSRPSSSKGFLSNLSSAYTTTASALEVEDQLLDVGVRHHTLDHLVHGSF</sequence>
<evidence type="ECO:0000313" key="3">
    <source>
        <dbReference type="Proteomes" id="UP000507222"/>
    </source>
</evidence>
<dbReference type="EMBL" id="CAEKDK010000004">
    <property type="protein sequence ID" value="CAB4276179.1"/>
    <property type="molecule type" value="Genomic_DNA"/>
</dbReference>
<reference evidence="2 3" key="1">
    <citation type="submission" date="2020-05" db="EMBL/GenBank/DDBJ databases">
        <authorList>
            <person name="Campoy J."/>
            <person name="Schneeberger K."/>
            <person name="Spophaly S."/>
        </authorList>
    </citation>
    <scope>NUCLEOTIDE SEQUENCE [LARGE SCALE GENOMIC DNA]</scope>
    <source>
        <strain evidence="2">PruArmRojPasFocal</strain>
    </source>
</reference>
<dbReference type="AlphaFoldDB" id="A0A6J5UIC4"/>
<name>A0A6J5UIC4_PRUAR</name>
<proteinExistence type="predicted"/>
<accession>A0A6J5UIC4</accession>
<organism evidence="2 3">
    <name type="scientific">Prunus armeniaca</name>
    <name type="common">Apricot</name>
    <name type="synonym">Armeniaca vulgaris</name>
    <dbReference type="NCBI Taxonomy" id="36596"/>
    <lineage>
        <taxon>Eukaryota</taxon>
        <taxon>Viridiplantae</taxon>
        <taxon>Streptophyta</taxon>
        <taxon>Embryophyta</taxon>
        <taxon>Tracheophyta</taxon>
        <taxon>Spermatophyta</taxon>
        <taxon>Magnoliopsida</taxon>
        <taxon>eudicotyledons</taxon>
        <taxon>Gunneridae</taxon>
        <taxon>Pentapetalae</taxon>
        <taxon>rosids</taxon>
        <taxon>fabids</taxon>
        <taxon>Rosales</taxon>
        <taxon>Rosaceae</taxon>
        <taxon>Amygdaloideae</taxon>
        <taxon>Amygdaleae</taxon>
        <taxon>Prunus</taxon>
    </lineage>
</organism>
<dbReference type="Proteomes" id="UP000507222">
    <property type="component" value="Unassembled WGS sequence"/>
</dbReference>
<evidence type="ECO:0000313" key="2">
    <source>
        <dbReference type="EMBL" id="CAB4276179.1"/>
    </source>
</evidence>
<protein>
    <submittedName>
        <fullName evidence="2">Uncharacterized protein</fullName>
    </submittedName>
</protein>
<evidence type="ECO:0000256" key="1">
    <source>
        <dbReference type="SAM" id="MobiDB-lite"/>
    </source>
</evidence>
<feature type="region of interest" description="Disordered" evidence="1">
    <location>
        <begin position="1"/>
        <end position="26"/>
    </location>
</feature>
<gene>
    <name evidence="2" type="ORF">CURHAP_LOCUS25196</name>
</gene>